<comment type="caution">
    <text evidence="2">The sequence shown here is derived from an EMBL/GenBank/DDBJ whole genome shotgun (WGS) entry which is preliminary data.</text>
</comment>
<name>A0A6L9QJX1_9ACTN</name>
<dbReference type="RefSeq" id="WP_163059850.1">
    <property type="nucleotide sequence ID" value="NZ_JAAGLI010000653.1"/>
</dbReference>
<accession>A0A6L9QJX1</accession>
<evidence type="ECO:0000313" key="2">
    <source>
        <dbReference type="EMBL" id="NEA25697.1"/>
    </source>
</evidence>
<evidence type="ECO:0000313" key="3">
    <source>
        <dbReference type="Proteomes" id="UP000475532"/>
    </source>
</evidence>
<feature type="non-terminal residue" evidence="2">
    <location>
        <position position="766"/>
    </location>
</feature>
<sequence>MSMPEALQKAIESGDAELTAREIMALDESGRRAAAAGLPGLLKAMRAASPHGFLDNQAVRPLLIAGAGTISGPAAAATWLCRGELRLWWWGGNDIELRLLREVTSVRSPEWRAEVAHRVADRVRVTDIDWTRWRFAAELAKSAGAAPPVSDGFVVGWVSDPDGSEHLSEDPFLDTLLPKLFEVDGVGAALAGDATWTQWDRTRKSTWAGALSDLARAGRIERATLLDGCVSRFLRGGTAHGLRWFIQLHDALEPTGDETAARVRDYVRLLPTAPPTVADLALRQVRRADDLARLDADLFAEAADALLFRPEKKLVRAALTWLDRTARKRDRAGATVRALTAVFTSDAVDLRDRAVKIAVKHAARASEPVREEVRNAAGVLPADQRAAIAAAFGEVAAVTEPEPLLGPPPFVPREPPAPIGSLAELADDFAVRLRSDEEWPATERFLAALVEFAHRDLDGTREALRKQAEDLAPWLMTPDGHPYTRRRTRESWILFPVQNLLLHGRSHKLADVFAALTLRRSRSAGTVNDPPLKRFLKWRLHETASAVGTVPLLLATPTEASGHIDPGLLVGRLERLEAAGCAPGPADLLQAMLRVPREIDPAAVVRAGGLASVAGRTVASWLAAGGLADPAVTCTVLDTPLATVGERKFRLPSQVLSIVDMPGDSEIDRLCAFPEPDRRDHGTQGFDQHTGHWAAVLPSHRDIVAAHLVPYLAGWEEYGWNQGALMLGLAEADGPAGAATGTFLAHALANQDQDERARAVEALLVL</sequence>
<dbReference type="InterPro" id="IPR045472">
    <property type="entry name" value="DUF6493"/>
</dbReference>
<dbReference type="AlphaFoldDB" id="A0A6L9QJX1"/>
<proteinExistence type="predicted"/>
<dbReference type="Pfam" id="PF20103">
    <property type="entry name" value="DUF6493"/>
    <property type="match status" value="1"/>
</dbReference>
<organism evidence="2 3">
    <name type="scientific">Actinomadura bangladeshensis</name>
    <dbReference type="NCBI Taxonomy" id="453573"/>
    <lineage>
        <taxon>Bacteria</taxon>
        <taxon>Bacillati</taxon>
        <taxon>Actinomycetota</taxon>
        <taxon>Actinomycetes</taxon>
        <taxon>Streptosporangiales</taxon>
        <taxon>Thermomonosporaceae</taxon>
        <taxon>Actinomadura</taxon>
    </lineage>
</organism>
<reference evidence="2 3" key="1">
    <citation type="submission" date="2020-01" db="EMBL/GenBank/DDBJ databases">
        <title>Insect and environment-associated Actinomycetes.</title>
        <authorList>
            <person name="Currrie C."/>
            <person name="Chevrette M."/>
            <person name="Carlson C."/>
            <person name="Stubbendieck R."/>
            <person name="Wendt-Pienkowski E."/>
        </authorList>
    </citation>
    <scope>NUCLEOTIDE SEQUENCE [LARGE SCALE GENOMIC DNA]</scope>
    <source>
        <strain evidence="2 3">SID10258</strain>
    </source>
</reference>
<gene>
    <name evidence="2" type="ORF">G3I70_24870</name>
</gene>
<dbReference type="EMBL" id="JAAGLI010000653">
    <property type="protein sequence ID" value="NEA25697.1"/>
    <property type="molecule type" value="Genomic_DNA"/>
</dbReference>
<feature type="domain" description="DUF6493" evidence="1">
    <location>
        <begin position="172"/>
        <end position="311"/>
    </location>
</feature>
<dbReference type="Proteomes" id="UP000475532">
    <property type="component" value="Unassembled WGS sequence"/>
</dbReference>
<evidence type="ECO:0000259" key="1">
    <source>
        <dbReference type="Pfam" id="PF20103"/>
    </source>
</evidence>
<protein>
    <recommendedName>
        <fullName evidence="1">DUF6493 domain-containing protein</fullName>
    </recommendedName>
</protein>